<dbReference type="HOGENOM" id="CLU_086503_3_2_2"/>
<protein>
    <submittedName>
        <fullName evidence="2">GCN5-related N-acetyltransferase</fullName>
    </submittedName>
</protein>
<evidence type="ECO:0000313" key="2">
    <source>
        <dbReference type="EMBL" id="EHQ35744.1"/>
    </source>
</evidence>
<accession>H1Z465</accession>
<evidence type="ECO:0000313" key="3">
    <source>
        <dbReference type="Proteomes" id="UP000005741"/>
    </source>
</evidence>
<dbReference type="CDD" id="cd04301">
    <property type="entry name" value="NAT_SF"/>
    <property type="match status" value="1"/>
</dbReference>
<dbReference type="EMBL" id="CM001436">
    <property type="protein sequence ID" value="EHQ35744.1"/>
    <property type="molecule type" value="Genomic_DNA"/>
</dbReference>
<dbReference type="Gene3D" id="3.40.630.30">
    <property type="match status" value="1"/>
</dbReference>
<keyword evidence="3" id="KW-1185">Reference proteome</keyword>
<dbReference type="InterPro" id="IPR053144">
    <property type="entry name" value="Acetyltransferase_Butenolide"/>
</dbReference>
<dbReference type="InterPro" id="IPR000182">
    <property type="entry name" value="GNAT_dom"/>
</dbReference>
<name>H1Z465_9EURY</name>
<dbReference type="AlphaFoldDB" id="H1Z465"/>
<dbReference type="Proteomes" id="UP000005741">
    <property type="component" value="Chromosome"/>
</dbReference>
<gene>
    <name evidence="2" type="ORF">Metlim_1643</name>
</gene>
<dbReference type="Pfam" id="PF13508">
    <property type="entry name" value="Acetyltransf_7"/>
    <property type="match status" value="1"/>
</dbReference>
<dbReference type="PROSITE" id="PS51186">
    <property type="entry name" value="GNAT"/>
    <property type="match status" value="1"/>
</dbReference>
<organism evidence="2 3">
    <name type="scientific">Methanoplanus limicola DSM 2279</name>
    <dbReference type="NCBI Taxonomy" id="937775"/>
    <lineage>
        <taxon>Archaea</taxon>
        <taxon>Methanobacteriati</taxon>
        <taxon>Methanobacteriota</taxon>
        <taxon>Stenosarchaea group</taxon>
        <taxon>Methanomicrobia</taxon>
        <taxon>Methanomicrobiales</taxon>
        <taxon>Methanomicrobiaceae</taxon>
        <taxon>Methanoplanus</taxon>
    </lineage>
</organism>
<dbReference type="PANTHER" id="PTHR43233:SF1">
    <property type="entry name" value="FAMILY N-ACETYLTRANSFERASE, PUTATIVE (AFU_ORTHOLOGUE AFUA_6G03350)-RELATED"/>
    <property type="match status" value="1"/>
</dbReference>
<feature type="domain" description="N-acetyltransferase" evidence="1">
    <location>
        <begin position="7"/>
        <end position="140"/>
    </location>
</feature>
<dbReference type="PANTHER" id="PTHR43233">
    <property type="entry name" value="FAMILY N-ACETYLTRANSFERASE, PUTATIVE (AFU_ORTHOLOGUE AFUA_6G03350)-RELATED"/>
    <property type="match status" value="1"/>
</dbReference>
<dbReference type="InterPro" id="IPR016181">
    <property type="entry name" value="Acyl_CoA_acyltransferase"/>
</dbReference>
<dbReference type="RefSeq" id="WP_004077564.1">
    <property type="nucleotide sequence ID" value="NZ_CM001436.1"/>
</dbReference>
<keyword evidence="2" id="KW-0808">Transferase</keyword>
<proteinExistence type="predicted"/>
<reference evidence="2 3" key="1">
    <citation type="submission" date="2011-10" db="EMBL/GenBank/DDBJ databases">
        <title>The Improved High-Quality Draft genome of Methanoplanus limicola DSM 2279.</title>
        <authorList>
            <consortium name="US DOE Joint Genome Institute (JGI-PGF)"/>
            <person name="Lucas S."/>
            <person name="Copeland A."/>
            <person name="Lapidus A."/>
            <person name="Glavina del Rio T."/>
            <person name="Dalin E."/>
            <person name="Tice H."/>
            <person name="Bruce D."/>
            <person name="Goodwin L."/>
            <person name="Pitluck S."/>
            <person name="Peters L."/>
            <person name="Mikhailova N."/>
            <person name="Lu M."/>
            <person name="Kyrpides N."/>
            <person name="Mavromatis K."/>
            <person name="Ivanova N."/>
            <person name="Markowitz V."/>
            <person name="Cheng J.-F."/>
            <person name="Hugenholtz P."/>
            <person name="Woyke T."/>
            <person name="Wu D."/>
            <person name="Wirth R."/>
            <person name="Brambilla E.-M."/>
            <person name="Klenk H.-P."/>
            <person name="Eisen J.A."/>
        </authorList>
    </citation>
    <scope>NUCLEOTIDE SEQUENCE [LARGE SCALE GENOMIC DNA]</scope>
    <source>
        <strain evidence="2 3">DSM 2279</strain>
    </source>
</reference>
<evidence type="ECO:0000259" key="1">
    <source>
        <dbReference type="PROSITE" id="PS51186"/>
    </source>
</evidence>
<dbReference type="GO" id="GO:0016747">
    <property type="term" value="F:acyltransferase activity, transferring groups other than amino-acyl groups"/>
    <property type="evidence" value="ECO:0007669"/>
    <property type="project" value="InterPro"/>
</dbReference>
<sequence length="140" mass="15943">MSEDERIDIIFVKEWNTSEIIELYRQGNWWNEEWNKEGIAPLISGSFIFAVAYSVKLDKAVGMGRVISDGASDGYIQDLVILKEYRGMGLGKKILKSLVDESVKRGLSWIGLIAEPETEDFYRTEGFEIMKGHLPMIYTG</sequence>
<dbReference type="OrthoDB" id="87545at2157"/>
<dbReference type="InParanoid" id="H1Z465"/>
<dbReference type="SUPFAM" id="SSF55729">
    <property type="entry name" value="Acyl-CoA N-acyltransferases (Nat)"/>
    <property type="match status" value="1"/>
</dbReference>
<dbReference type="STRING" id="937775.Metlim_1643"/>